<reference evidence="1 2" key="1">
    <citation type="submission" date="2024-05" db="EMBL/GenBank/DDBJ databases">
        <authorList>
            <person name="Zhao H."/>
            <person name="Xu Y."/>
            <person name="Lin S."/>
            <person name="Spain J.C."/>
            <person name="Zhou N.-Y."/>
        </authorList>
    </citation>
    <scope>NUCLEOTIDE SEQUENCE [LARGE SCALE GENOMIC DNA]</scope>
    <source>
        <strain evidence="1 2">NEAU-NG30</strain>
    </source>
</reference>
<name>A0ABV0LRE7_9PSEU</name>
<gene>
    <name evidence="1" type="ORF">ABJI51_37770</name>
</gene>
<sequence length="162" mass="18061">MAEFRYKITKYDPRFYSGPGGAYTRDEWTSFSDIGKTFDGVELTREAYERIEGLYLMAVRTGLEAAGIEQLRVRGLEDHGDAPDSLTEGKPVALPEAVEICRALLREAGFWCRLEDGDRAYVHVGYDYYLYLGTPVDVGPALAPIVEAGLFVEAGFTSPYIE</sequence>
<dbReference type="RefSeq" id="WP_348955949.1">
    <property type="nucleotide sequence ID" value="NZ_JBDZYD010000017.1"/>
</dbReference>
<protein>
    <submittedName>
        <fullName evidence="1">Uncharacterized protein</fullName>
    </submittedName>
</protein>
<comment type="caution">
    <text evidence="1">The sequence shown here is derived from an EMBL/GenBank/DDBJ whole genome shotgun (WGS) entry which is preliminary data.</text>
</comment>
<dbReference type="EMBL" id="JBDZYD010000017">
    <property type="protein sequence ID" value="MEQ0564860.1"/>
    <property type="molecule type" value="Genomic_DNA"/>
</dbReference>
<evidence type="ECO:0000313" key="1">
    <source>
        <dbReference type="EMBL" id="MEQ0564860.1"/>
    </source>
</evidence>
<keyword evidence="2" id="KW-1185">Reference proteome</keyword>
<proteinExistence type="predicted"/>
<accession>A0ABV0LRE7</accession>
<organism evidence="1 2">
    <name type="scientific">Amycolatopsis melonis</name>
    <dbReference type="NCBI Taxonomy" id="3156488"/>
    <lineage>
        <taxon>Bacteria</taxon>
        <taxon>Bacillati</taxon>
        <taxon>Actinomycetota</taxon>
        <taxon>Actinomycetes</taxon>
        <taxon>Pseudonocardiales</taxon>
        <taxon>Pseudonocardiaceae</taxon>
        <taxon>Amycolatopsis</taxon>
    </lineage>
</organism>
<evidence type="ECO:0000313" key="2">
    <source>
        <dbReference type="Proteomes" id="UP001440984"/>
    </source>
</evidence>
<dbReference type="Proteomes" id="UP001440984">
    <property type="component" value="Unassembled WGS sequence"/>
</dbReference>